<proteinExistence type="predicted"/>
<comment type="caution">
    <text evidence="9">The sequence shown here is derived from an EMBL/GenBank/DDBJ whole genome shotgun (WGS) entry which is preliminary data.</text>
</comment>
<gene>
    <name evidence="9" type="primary">dpm1</name>
    <name evidence="10" type="ORF">FF098_011770</name>
    <name evidence="9" type="ORF">GCM10011355_23660</name>
</gene>
<evidence type="ECO:0000256" key="1">
    <source>
        <dbReference type="ARBA" id="ARBA00022475"/>
    </source>
</evidence>
<dbReference type="InterPro" id="IPR001173">
    <property type="entry name" value="Glyco_trans_2-like"/>
</dbReference>
<keyword evidence="3" id="KW-0808">Transferase</keyword>
<protein>
    <submittedName>
        <fullName evidence="9">Dolichol-phosphate mannosyltransferase</fullName>
    </submittedName>
    <submittedName>
        <fullName evidence="10">Glycosyltransferase family 2 protein</fullName>
    </submittedName>
</protein>
<evidence type="ECO:0000256" key="2">
    <source>
        <dbReference type="ARBA" id="ARBA00022676"/>
    </source>
</evidence>
<dbReference type="EMBL" id="VCJR02000002">
    <property type="protein sequence ID" value="NHK28586.1"/>
    <property type="molecule type" value="Genomic_DNA"/>
</dbReference>
<dbReference type="PANTHER" id="PTHR48090:SF3">
    <property type="entry name" value="UNDECAPRENYL-PHOSPHATE 4-DEOXY-4-FORMAMIDO-L-ARABINOSE TRANSFERASE"/>
    <property type="match status" value="1"/>
</dbReference>
<dbReference type="Proteomes" id="UP000818603">
    <property type="component" value="Unassembled WGS sequence"/>
</dbReference>
<keyword evidence="6" id="KW-1133">Transmembrane helix</keyword>
<dbReference type="GO" id="GO:0099621">
    <property type="term" value="F:undecaprenyl-phosphate 4-deoxy-4-formamido-L-arabinose transferase activity"/>
    <property type="evidence" value="ECO:0007669"/>
    <property type="project" value="TreeGrafter"/>
</dbReference>
<dbReference type="InterPro" id="IPR029044">
    <property type="entry name" value="Nucleotide-diphossugar_trans"/>
</dbReference>
<evidence type="ECO:0000256" key="5">
    <source>
        <dbReference type="ARBA" id="ARBA00022985"/>
    </source>
</evidence>
<evidence type="ECO:0000256" key="4">
    <source>
        <dbReference type="ARBA" id="ARBA00022692"/>
    </source>
</evidence>
<name>A0A8J3A513_9PROT</name>
<reference evidence="9" key="3">
    <citation type="submission" date="2020-09" db="EMBL/GenBank/DDBJ databases">
        <authorList>
            <person name="Sun Q."/>
            <person name="Zhou Y."/>
        </authorList>
    </citation>
    <scope>NUCLEOTIDE SEQUENCE</scope>
    <source>
        <strain evidence="9">CGMCC 1.14984</strain>
    </source>
</reference>
<dbReference type="SUPFAM" id="SSF53448">
    <property type="entry name" value="Nucleotide-diphospho-sugar transferases"/>
    <property type="match status" value="1"/>
</dbReference>
<keyword evidence="5" id="KW-0448">Lipopolysaccharide biosynthesis</keyword>
<reference evidence="10 12" key="2">
    <citation type="submission" date="2020-02" db="EMBL/GenBank/DDBJ databases">
        <title>Genome sequence of Parvularcula flava strain NH6-79.</title>
        <authorList>
            <person name="Abdul Karim M.H."/>
            <person name="Lam M.Q."/>
            <person name="Chen S.J."/>
            <person name="Yahya A."/>
            <person name="Shahir S."/>
            <person name="Shamsir M.S."/>
            <person name="Chong C.S."/>
        </authorList>
    </citation>
    <scope>NUCLEOTIDE SEQUENCE [LARGE SCALE GENOMIC DNA]</scope>
    <source>
        <strain evidence="10 12">NH6-79</strain>
    </source>
</reference>
<evidence type="ECO:0000313" key="10">
    <source>
        <dbReference type="EMBL" id="NHK28586.1"/>
    </source>
</evidence>
<evidence type="ECO:0000313" key="9">
    <source>
        <dbReference type="EMBL" id="GGH98922.1"/>
    </source>
</evidence>
<evidence type="ECO:0000313" key="12">
    <source>
        <dbReference type="Proteomes" id="UP000818603"/>
    </source>
</evidence>
<sequence>MTDPVPAPLYAVDKSVPADGPALSVVIPMFNEEGNAATLVGEVATALRAVVPFEIVIVNDASRDGTLDVLKSLKTEYPELRIIQHHNNAGQSRGVRTGVIAARAPVIATLDGDGQNNPADIPALYQKLTRDGAPALLAMVAGERQGRKDTKAKKVASRLANGIRKKLLNDEASDTGCGLKVFYRGVFLRLPYFDHVHRYLPALVRREGLIVEFAPVSARERMSGQSKYTNLQRAAVAVRDLIGVTWLIARSRKPGEISEL</sequence>
<evidence type="ECO:0000256" key="7">
    <source>
        <dbReference type="ARBA" id="ARBA00023136"/>
    </source>
</evidence>
<keyword evidence="4" id="KW-0812">Transmembrane</keyword>
<keyword evidence="12" id="KW-1185">Reference proteome</keyword>
<dbReference type="AlphaFoldDB" id="A0A8J3A513"/>
<dbReference type="Proteomes" id="UP000621856">
    <property type="component" value="Unassembled WGS sequence"/>
</dbReference>
<accession>A0A8J3A513</accession>
<evidence type="ECO:0000256" key="6">
    <source>
        <dbReference type="ARBA" id="ARBA00022989"/>
    </source>
</evidence>
<dbReference type="RefSeq" id="WP_155140710.1">
    <property type="nucleotide sequence ID" value="NZ_BMGZ01000002.1"/>
</dbReference>
<dbReference type="CDD" id="cd04179">
    <property type="entry name" value="DPM_DPG-synthase_like"/>
    <property type="match status" value="1"/>
</dbReference>
<keyword evidence="1" id="KW-1003">Cell membrane</keyword>
<dbReference type="GO" id="GO:0005886">
    <property type="term" value="C:plasma membrane"/>
    <property type="evidence" value="ECO:0007669"/>
    <property type="project" value="TreeGrafter"/>
</dbReference>
<evidence type="ECO:0000256" key="3">
    <source>
        <dbReference type="ARBA" id="ARBA00022679"/>
    </source>
</evidence>
<dbReference type="EMBL" id="BMGZ01000002">
    <property type="protein sequence ID" value="GGH98922.1"/>
    <property type="molecule type" value="Genomic_DNA"/>
</dbReference>
<dbReference type="InterPro" id="IPR050256">
    <property type="entry name" value="Glycosyltransferase_2"/>
</dbReference>
<reference evidence="9" key="1">
    <citation type="journal article" date="2014" name="Int. J. Syst. Evol. Microbiol.">
        <title>Complete genome sequence of Corynebacterium casei LMG S-19264T (=DSM 44701T), isolated from a smear-ripened cheese.</title>
        <authorList>
            <consortium name="US DOE Joint Genome Institute (JGI-PGF)"/>
            <person name="Walter F."/>
            <person name="Albersmeier A."/>
            <person name="Kalinowski J."/>
            <person name="Ruckert C."/>
        </authorList>
    </citation>
    <scope>NUCLEOTIDE SEQUENCE</scope>
    <source>
        <strain evidence="9">CGMCC 1.14984</strain>
    </source>
</reference>
<evidence type="ECO:0000259" key="8">
    <source>
        <dbReference type="Pfam" id="PF00535"/>
    </source>
</evidence>
<dbReference type="FunFam" id="3.90.550.10:FF:000170">
    <property type="entry name" value="Dolichol-phosphate mannosyltransferase"/>
    <property type="match status" value="1"/>
</dbReference>
<dbReference type="Gene3D" id="3.90.550.10">
    <property type="entry name" value="Spore Coat Polysaccharide Biosynthesis Protein SpsA, Chain A"/>
    <property type="match status" value="1"/>
</dbReference>
<keyword evidence="7" id="KW-0472">Membrane</keyword>
<keyword evidence="2 9" id="KW-0328">Glycosyltransferase</keyword>
<feature type="domain" description="Glycosyltransferase 2-like" evidence="8">
    <location>
        <begin position="24"/>
        <end position="187"/>
    </location>
</feature>
<evidence type="ECO:0000313" key="11">
    <source>
        <dbReference type="Proteomes" id="UP000621856"/>
    </source>
</evidence>
<dbReference type="Pfam" id="PF00535">
    <property type="entry name" value="Glycos_transf_2"/>
    <property type="match status" value="1"/>
</dbReference>
<organism evidence="9 11">
    <name type="scientific">Aquisalinus luteolus</name>
    <dbReference type="NCBI Taxonomy" id="1566827"/>
    <lineage>
        <taxon>Bacteria</taxon>
        <taxon>Pseudomonadati</taxon>
        <taxon>Pseudomonadota</taxon>
        <taxon>Alphaproteobacteria</taxon>
        <taxon>Parvularculales</taxon>
        <taxon>Parvularculaceae</taxon>
        <taxon>Aquisalinus</taxon>
    </lineage>
</organism>
<dbReference type="PANTHER" id="PTHR48090">
    <property type="entry name" value="UNDECAPRENYL-PHOSPHATE 4-DEOXY-4-FORMAMIDO-L-ARABINOSE TRANSFERASE-RELATED"/>
    <property type="match status" value="1"/>
</dbReference>
<dbReference type="GO" id="GO:0009103">
    <property type="term" value="P:lipopolysaccharide biosynthetic process"/>
    <property type="evidence" value="ECO:0007669"/>
    <property type="project" value="UniProtKB-KW"/>
</dbReference>